<sequence length="109" mass="11865">MIWLIVWGAVIVGFLAGYVTCALLIANRERMTDVPSVEVTAISPHQMQRMGEALSHAGDMLESGDFDYVSGGLIVQDLGHGVVTIRGDVSLRAKEYEAPKGRDFIGMKK</sequence>
<name>A0AAU7YUN6_9CAUD</name>
<organism evidence="2">
    <name type="scientific">Stenotrophomonas phage vB_SmaS_QH3</name>
    <dbReference type="NCBI Taxonomy" id="3229738"/>
    <lineage>
        <taxon>Viruses</taxon>
        <taxon>Duplodnaviria</taxon>
        <taxon>Heunggongvirae</taxon>
        <taxon>Uroviricota</taxon>
        <taxon>Caudoviricetes</taxon>
        <taxon>Jondennisvirinae</taxon>
        <taxon>Septimatrevirus</taxon>
    </lineage>
</organism>
<keyword evidence="1" id="KW-0472">Membrane</keyword>
<keyword evidence="1" id="KW-0812">Transmembrane</keyword>
<feature type="transmembrane region" description="Helical" evidence="1">
    <location>
        <begin position="6"/>
        <end position="26"/>
    </location>
</feature>
<proteinExistence type="predicted"/>
<evidence type="ECO:0000256" key="1">
    <source>
        <dbReference type="SAM" id="Phobius"/>
    </source>
</evidence>
<reference evidence="2" key="1">
    <citation type="submission" date="2024-06" db="EMBL/GenBank/DDBJ databases">
        <authorList>
            <person name="Cheng P."/>
            <person name="A X."/>
        </authorList>
    </citation>
    <scope>NUCLEOTIDE SEQUENCE</scope>
</reference>
<dbReference type="EMBL" id="PP932004">
    <property type="protein sequence ID" value="XCB08949.1"/>
    <property type="molecule type" value="Genomic_DNA"/>
</dbReference>
<protein>
    <submittedName>
        <fullName evidence="2">Uncharacterized protein</fullName>
    </submittedName>
</protein>
<keyword evidence="1" id="KW-1133">Transmembrane helix</keyword>
<evidence type="ECO:0000313" key="2">
    <source>
        <dbReference type="EMBL" id="XCB08949.1"/>
    </source>
</evidence>
<accession>A0AAU7YUN6</accession>